<dbReference type="RefSeq" id="WP_118333156.1">
    <property type="nucleotide sequence ID" value="NZ_QSFZ01000014.1"/>
</dbReference>
<organism evidence="2 3">
    <name type="scientific">Agathobacter rectalis</name>
    <dbReference type="NCBI Taxonomy" id="39491"/>
    <lineage>
        <taxon>Bacteria</taxon>
        <taxon>Bacillati</taxon>
        <taxon>Bacillota</taxon>
        <taxon>Clostridia</taxon>
        <taxon>Lachnospirales</taxon>
        <taxon>Lachnospiraceae</taxon>
        <taxon>Agathobacter</taxon>
    </lineage>
</organism>
<keyword evidence="1" id="KW-0732">Signal</keyword>
<evidence type="ECO:0000313" key="3">
    <source>
        <dbReference type="Proteomes" id="UP000286220"/>
    </source>
</evidence>
<dbReference type="Proteomes" id="UP000286220">
    <property type="component" value="Unassembled WGS sequence"/>
</dbReference>
<accession>A0A413TZM0</accession>
<gene>
    <name evidence="2" type="ORF">DW912_12705</name>
</gene>
<protein>
    <submittedName>
        <fullName evidence="2">Uncharacterized protein</fullName>
    </submittedName>
</protein>
<dbReference type="EMBL" id="QSFZ01000014">
    <property type="protein sequence ID" value="RHA90437.1"/>
    <property type="molecule type" value="Genomic_DNA"/>
</dbReference>
<name>A0A413TZM0_9FIRM</name>
<feature type="chain" id="PRO_5018985781" evidence="1">
    <location>
        <begin position="30"/>
        <end position="180"/>
    </location>
</feature>
<comment type="caution">
    <text evidence="2">The sequence shown here is derived from an EMBL/GenBank/DDBJ whole genome shotgun (WGS) entry which is preliminary data.</text>
</comment>
<dbReference type="AlphaFoldDB" id="A0A413TZM0"/>
<sequence length="180" mass="19959">MKSKKYLMGFLFVFSILFTTIVGTSNVLADTTSYSGAYNYDNTGNKQYRFITIVKSTQWTGNHYVSGQPTKGTYLKNGDMLYYSESGGPNYSLSVGVGYKIGSVSLGIPLGKISNGTFGIGVRATGKGYYKLALNKQVKPTIMLIQYRTKQNGKWSSWGEPSVYSKKYQTVRIKPALIKQ</sequence>
<proteinExistence type="predicted"/>
<evidence type="ECO:0000256" key="1">
    <source>
        <dbReference type="SAM" id="SignalP"/>
    </source>
</evidence>
<feature type="signal peptide" evidence="1">
    <location>
        <begin position="1"/>
        <end position="29"/>
    </location>
</feature>
<reference evidence="2 3" key="1">
    <citation type="submission" date="2018-08" db="EMBL/GenBank/DDBJ databases">
        <title>A genome reference for cultivated species of the human gut microbiota.</title>
        <authorList>
            <person name="Zou Y."/>
            <person name="Xue W."/>
            <person name="Luo G."/>
        </authorList>
    </citation>
    <scope>NUCLEOTIDE SEQUENCE [LARGE SCALE GENOMIC DNA]</scope>
    <source>
        <strain evidence="2 3">AM42-17AT</strain>
    </source>
</reference>
<evidence type="ECO:0000313" key="2">
    <source>
        <dbReference type="EMBL" id="RHA90437.1"/>
    </source>
</evidence>